<evidence type="ECO:0000313" key="2">
    <source>
        <dbReference type="Proteomes" id="UP001139981"/>
    </source>
</evidence>
<accession>A0ACC1LYR8</accession>
<sequence length="772" mass="79659">MMGSTKDLIVLASDSGGMALLEYMDPSRGFVAVQKHEFGRSGLRRLVAGQYVAADPRGRAVMLAAVERSKLVYIVTRDSEGRVVLASPLEASRSGSVCFDVVGVDVGYENPVFAAIESEYEESGKQVVYYELDLGLNHVVRKWSAAVGESAHRLIALPGGSDGPSGVLVCLEGRIEYKHSSSDRELSVAIPRSKESSGELPMVVASAVHRMKKAFFILAQTEDGDLFKITVDFTQDSSSGGVTRLGIKYFDTLAVGASSIQILKAGFLFAAAGGGSGGSHQLLQFENLGSDDDGESGSAPFERHEELQSLALVDEIEGACPLLRSQVLHVAAGEDAPQLYAACGSGRQSSLKIMRQGADVAELAVTELPAAPSGVWALGGGDSDGDLIVASFASSTLVLQGADEMAEAEDGRGLALDEPTLAVAAVDGGGLVQVTRRAVRHVRADGRVTEWAAGGEITCAALNARQAVVAVGAQAVCFALDERLELREQTRLETGGPAITCVALAPIAAGRLAAALAALGCGDQTVRVFVLGSSEPSSLLAVAGEPQSVAWATHGSADQLLYVGVASGLLVRVSVDASSGDVGDSRTRFVGSGSVRVCAGADGAVLALVGGSAPWISDSVRGRVQATRLSYDPLDFAAPLPSGGGGGSTLVCVAGAELRLVSVARLSESPALTSASIPLAHTPRAFCVHAESRFFAVIESDTGGSLVRVVSPFDGATASVDQLAPGDSALCMAGGVRFAGDPDQHDYVAVGCAQGLQIKGGRSERASVRLYR</sequence>
<feature type="non-terminal residue" evidence="1">
    <location>
        <position position="772"/>
    </location>
</feature>
<proteinExistence type="predicted"/>
<comment type="caution">
    <text evidence="1">The sequence shown here is derived from an EMBL/GenBank/DDBJ whole genome shotgun (WGS) entry which is preliminary data.</text>
</comment>
<keyword evidence="2" id="KW-1185">Reference proteome</keyword>
<protein>
    <submittedName>
        <fullName evidence="1">Pre-mRNA-splicing factor rse1</fullName>
    </submittedName>
</protein>
<organism evidence="1 2">
    <name type="scientific">Coemansia aciculifera</name>
    <dbReference type="NCBI Taxonomy" id="417176"/>
    <lineage>
        <taxon>Eukaryota</taxon>
        <taxon>Fungi</taxon>
        <taxon>Fungi incertae sedis</taxon>
        <taxon>Zoopagomycota</taxon>
        <taxon>Kickxellomycotina</taxon>
        <taxon>Kickxellomycetes</taxon>
        <taxon>Kickxellales</taxon>
        <taxon>Kickxellaceae</taxon>
        <taxon>Coemansia</taxon>
    </lineage>
</organism>
<gene>
    <name evidence="1" type="primary">RSE1</name>
    <name evidence="1" type="ORF">IWW38_004158</name>
</gene>
<name>A0ACC1LYR8_9FUNG</name>
<dbReference type="Proteomes" id="UP001139981">
    <property type="component" value="Unassembled WGS sequence"/>
</dbReference>
<evidence type="ECO:0000313" key="1">
    <source>
        <dbReference type="EMBL" id="KAJ2890395.1"/>
    </source>
</evidence>
<dbReference type="EMBL" id="JANBVB010001372">
    <property type="protein sequence ID" value="KAJ2890395.1"/>
    <property type="molecule type" value="Genomic_DNA"/>
</dbReference>
<reference evidence="1" key="1">
    <citation type="submission" date="2022-07" db="EMBL/GenBank/DDBJ databases">
        <title>Phylogenomic reconstructions and comparative analyses of Kickxellomycotina fungi.</title>
        <authorList>
            <person name="Reynolds N.K."/>
            <person name="Stajich J.E."/>
            <person name="Barry K."/>
            <person name="Grigoriev I.V."/>
            <person name="Crous P."/>
            <person name="Smith M.E."/>
        </authorList>
    </citation>
    <scope>NUCLEOTIDE SEQUENCE</scope>
    <source>
        <strain evidence="1">CBS 190363</strain>
    </source>
</reference>